<evidence type="ECO:0000256" key="8">
    <source>
        <dbReference type="ARBA" id="ARBA00023136"/>
    </source>
</evidence>
<dbReference type="InterPro" id="IPR058781">
    <property type="entry name" value="HH_AprE-like"/>
</dbReference>
<dbReference type="SUPFAM" id="SSF111369">
    <property type="entry name" value="HlyD-like secretion proteins"/>
    <property type="match status" value="1"/>
</dbReference>
<evidence type="ECO:0000256" key="6">
    <source>
        <dbReference type="ARBA" id="ARBA00022692"/>
    </source>
</evidence>
<evidence type="ECO:0000313" key="13">
    <source>
        <dbReference type="Proteomes" id="UP001217500"/>
    </source>
</evidence>
<feature type="domain" description="AprE-like long alpha-helical hairpin" evidence="10">
    <location>
        <begin position="103"/>
        <end position="293"/>
    </location>
</feature>
<dbReference type="GO" id="GO:0005886">
    <property type="term" value="C:plasma membrane"/>
    <property type="evidence" value="ECO:0007669"/>
    <property type="project" value="UniProtKB-SubCell"/>
</dbReference>
<evidence type="ECO:0000256" key="1">
    <source>
        <dbReference type="ARBA" id="ARBA00004377"/>
    </source>
</evidence>
<accession>A0AAE9XQC7</accession>
<protein>
    <recommendedName>
        <fullName evidence="9">Membrane fusion protein (MFP) family protein</fullName>
    </recommendedName>
</protein>
<dbReference type="Gene3D" id="2.40.30.170">
    <property type="match status" value="1"/>
</dbReference>
<dbReference type="InterPro" id="IPR058982">
    <property type="entry name" value="Beta-barrel_AprE"/>
</dbReference>
<keyword evidence="5 9" id="KW-0997">Cell inner membrane</keyword>
<keyword evidence="4 9" id="KW-1003">Cell membrane</keyword>
<keyword evidence="7 9" id="KW-1133">Transmembrane helix</keyword>
<dbReference type="AlphaFoldDB" id="A0AAE9XQC7"/>
<proteinExistence type="inferred from homology"/>
<evidence type="ECO:0000259" key="11">
    <source>
        <dbReference type="Pfam" id="PF26002"/>
    </source>
</evidence>
<keyword evidence="13" id="KW-1185">Reference proteome</keyword>
<keyword evidence="8 9" id="KW-0472">Membrane</keyword>
<evidence type="ECO:0000313" key="12">
    <source>
        <dbReference type="EMBL" id="WCL53166.1"/>
    </source>
</evidence>
<dbReference type="RefSeq" id="WP_289502678.1">
    <property type="nucleotide sequence ID" value="NZ_CP116805.1"/>
</dbReference>
<dbReference type="Pfam" id="PF26002">
    <property type="entry name" value="Beta-barrel_AprE"/>
    <property type="match status" value="1"/>
</dbReference>
<keyword evidence="3 9" id="KW-0813">Transport</keyword>
<dbReference type="Pfam" id="PF25994">
    <property type="entry name" value="HH_AprE"/>
    <property type="match status" value="1"/>
</dbReference>
<organism evidence="12 13">
    <name type="scientific">Gimibacter soli</name>
    <dbReference type="NCBI Taxonomy" id="3024400"/>
    <lineage>
        <taxon>Bacteria</taxon>
        <taxon>Pseudomonadati</taxon>
        <taxon>Pseudomonadota</taxon>
        <taxon>Alphaproteobacteria</taxon>
        <taxon>Kordiimonadales</taxon>
        <taxon>Temperatibacteraceae</taxon>
        <taxon>Gimibacter</taxon>
    </lineage>
</organism>
<evidence type="ECO:0000256" key="7">
    <source>
        <dbReference type="ARBA" id="ARBA00022989"/>
    </source>
</evidence>
<dbReference type="PANTHER" id="PTHR30386:SF17">
    <property type="entry name" value="ALKALINE PROTEASE SECRETION PROTEIN APRE"/>
    <property type="match status" value="1"/>
</dbReference>
<evidence type="ECO:0000256" key="2">
    <source>
        <dbReference type="ARBA" id="ARBA00009477"/>
    </source>
</evidence>
<dbReference type="NCBIfam" id="TIGR01843">
    <property type="entry name" value="type_I_hlyD"/>
    <property type="match status" value="1"/>
</dbReference>
<dbReference type="KEGG" id="gso:PH603_11530"/>
<sequence length="448" mass="48404">MTDVPHGQMSALIEEVRQSRFPFVEDKVRIGAVTILAFFGFLLAWSIFAPLSTGAVVTGRVIVEGDKETLQHLEGGIVREILVKNGDKVLAGDPLLVMDPRPAEARVAEVKARQLAFAAQRNRLQAELDGLDAPDFSNLDTTGLNDAAVADILAAEERQFVMRRSLYARQEAAYVNAVTAAQEVYDNTSAQLQNIAGQLKLLDEEISDVDGLLAKGYAPKSRSLALKRAREGAASEQLGLMSQQEQQGQALLATRVELDKFRSERAQEIAKTIQAATVDLVALNAAVRLAEDQRSRAVMRAPRNGTVMNMKVNTVGGVLPAAAAAMELVPEGAQLVVTGQLQAKDAANIGPGLHARISVLAFKSRSTPTIEGKVLTVSPDIVKDERTGTDYYPITIGFDASSLANLEQGETLQPGYPVQVIVETAKQPVLLYLLQPLLSNFTNAFHER</sequence>
<dbReference type="PANTHER" id="PTHR30386">
    <property type="entry name" value="MEMBRANE FUSION SUBUNIT OF EMRAB-TOLC MULTIDRUG EFFLUX PUMP"/>
    <property type="match status" value="1"/>
</dbReference>
<dbReference type="Gene3D" id="2.40.50.100">
    <property type="match status" value="1"/>
</dbReference>
<gene>
    <name evidence="12" type="ORF">PH603_11530</name>
</gene>
<evidence type="ECO:0000256" key="5">
    <source>
        <dbReference type="ARBA" id="ARBA00022519"/>
    </source>
</evidence>
<comment type="similarity">
    <text evidence="2 9">Belongs to the membrane fusion protein (MFP) (TC 8.A.1) family.</text>
</comment>
<dbReference type="InterPro" id="IPR050739">
    <property type="entry name" value="MFP"/>
</dbReference>
<reference evidence="12" key="1">
    <citation type="submission" date="2023-01" db="EMBL/GenBank/DDBJ databases">
        <title>The genome sequence of Kordiimonadaceae bacterium 6D33.</title>
        <authorList>
            <person name="Liu Y."/>
        </authorList>
    </citation>
    <scope>NUCLEOTIDE SEQUENCE</scope>
    <source>
        <strain evidence="12">6D33</strain>
    </source>
</reference>
<dbReference type="Proteomes" id="UP001217500">
    <property type="component" value="Chromosome"/>
</dbReference>
<feature type="transmembrane region" description="Helical" evidence="9">
    <location>
        <begin position="28"/>
        <end position="48"/>
    </location>
</feature>
<dbReference type="PRINTS" id="PR01490">
    <property type="entry name" value="RTXTOXIND"/>
</dbReference>
<evidence type="ECO:0000256" key="4">
    <source>
        <dbReference type="ARBA" id="ARBA00022475"/>
    </source>
</evidence>
<name>A0AAE9XQC7_9PROT</name>
<comment type="subcellular location">
    <subcellularLocation>
        <location evidence="1 9">Cell inner membrane</location>
        <topology evidence="1 9">Single-pass membrane protein</topology>
    </subcellularLocation>
</comment>
<dbReference type="EMBL" id="CP116805">
    <property type="protein sequence ID" value="WCL53166.1"/>
    <property type="molecule type" value="Genomic_DNA"/>
</dbReference>
<feature type="domain" description="AprE-like beta-barrel" evidence="11">
    <location>
        <begin position="335"/>
        <end position="424"/>
    </location>
</feature>
<dbReference type="InterPro" id="IPR010129">
    <property type="entry name" value="T1SS_HlyD"/>
</dbReference>
<keyword evidence="6 9" id="KW-0812">Transmembrane</keyword>
<evidence type="ECO:0000256" key="3">
    <source>
        <dbReference type="ARBA" id="ARBA00022448"/>
    </source>
</evidence>
<evidence type="ECO:0000256" key="9">
    <source>
        <dbReference type="RuleBase" id="RU365093"/>
    </source>
</evidence>
<evidence type="ECO:0000259" key="10">
    <source>
        <dbReference type="Pfam" id="PF25994"/>
    </source>
</evidence>
<dbReference type="GO" id="GO:0015031">
    <property type="term" value="P:protein transport"/>
    <property type="evidence" value="ECO:0007669"/>
    <property type="project" value="InterPro"/>
</dbReference>